<dbReference type="PANTHER" id="PTHR14413:SF16">
    <property type="entry name" value="LARGE RIBOSOMAL SUBUNIT PROTEIN BL17M"/>
    <property type="match status" value="1"/>
</dbReference>
<feature type="non-terminal residue" evidence="10">
    <location>
        <position position="1"/>
    </location>
</feature>
<comment type="subcellular location">
    <subcellularLocation>
        <location evidence="1">Mitochondrion</location>
    </subcellularLocation>
</comment>
<name>A0A401Q6W9_SCYTO</name>
<dbReference type="Proteomes" id="UP000288216">
    <property type="component" value="Unassembled WGS sequence"/>
</dbReference>
<sequence>WKGGEGRVRSENPQPVGTMRLTTALWISHGKVARRMGLGPQSRLDMLRNLVTALVRHERIETTLARADEMKPYAEKLVDYAKRGDTDEKAMKIADFWLTEKDLVPKLFKVLAPRFQEDRGSYVRMLQIPTRERDRARMAVIEFRRNPLPPLIAKRPGANEKTLINQLLKGYREEVAFKGASGSGDTQASSAA</sequence>
<comment type="similarity">
    <text evidence="2 9">Belongs to the bacterial ribosomal protein bL17 family.</text>
</comment>
<dbReference type="InterPro" id="IPR036373">
    <property type="entry name" value="Ribosomal_bL17_sf"/>
</dbReference>
<dbReference type="SUPFAM" id="SSF64263">
    <property type="entry name" value="Prokaryotic ribosomal protein L17"/>
    <property type="match status" value="1"/>
</dbReference>
<dbReference type="AlphaFoldDB" id="A0A401Q6W9"/>
<dbReference type="OMA" id="MRKPVEH"/>
<comment type="caution">
    <text evidence="10">The sequence shown here is derived from an EMBL/GenBank/DDBJ whole genome shotgun (WGS) entry which is preliminary data.</text>
</comment>
<dbReference type="STRING" id="75743.A0A401Q6W9"/>
<dbReference type="GO" id="GO:0003735">
    <property type="term" value="F:structural constituent of ribosome"/>
    <property type="evidence" value="ECO:0007669"/>
    <property type="project" value="InterPro"/>
</dbReference>
<dbReference type="PANTHER" id="PTHR14413">
    <property type="entry name" value="RIBOSOMAL PROTEIN L17"/>
    <property type="match status" value="1"/>
</dbReference>
<evidence type="ECO:0000256" key="8">
    <source>
        <dbReference type="ARBA" id="ARBA00035413"/>
    </source>
</evidence>
<dbReference type="InterPro" id="IPR000456">
    <property type="entry name" value="Ribosomal_bL17"/>
</dbReference>
<evidence type="ECO:0000256" key="3">
    <source>
        <dbReference type="ARBA" id="ARBA00022946"/>
    </source>
</evidence>
<accession>A0A401Q6W9</accession>
<keyword evidence="6 9" id="KW-0687">Ribonucleoprotein</keyword>
<evidence type="ECO:0000313" key="10">
    <source>
        <dbReference type="EMBL" id="GCB81118.1"/>
    </source>
</evidence>
<dbReference type="Gene3D" id="3.90.1030.10">
    <property type="entry name" value="Ribosomal protein L17"/>
    <property type="match status" value="1"/>
</dbReference>
<keyword evidence="3" id="KW-0809">Transit peptide</keyword>
<evidence type="ECO:0000256" key="9">
    <source>
        <dbReference type="RuleBase" id="RU000660"/>
    </source>
</evidence>
<keyword evidence="5" id="KW-0496">Mitochondrion</keyword>
<dbReference type="EMBL" id="BFAA01020004">
    <property type="protein sequence ID" value="GCB81118.1"/>
    <property type="molecule type" value="Genomic_DNA"/>
</dbReference>
<dbReference type="FunFam" id="3.90.1030.10:FF:000007">
    <property type="entry name" value="39S ribosomal protein L17, mitochondrial"/>
    <property type="match status" value="1"/>
</dbReference>
<gene>
    <name evidence="10" type="ORF">scyTo_0021785</name>
</gene>
<organism evidence="10 11">
    <name type="scientific">Scyliorhinus torazame</name>
    <name type="common">Cloudy catshark</name>
    <name type="synonym">Catulus torazame</name>
    <dbReference type="NCBI Taxonomy" id="75743"/>
    <lineage>
        <taxon>Eukaryota</taxon>
        <taxon>Metazoa</taxon>
        <taxon>Chordata</taxon>
        <taxon>Craniata</taxon>
        <taxon>Vertebrata</taxon>
        <taxon>Chondrichthyes</taxon>
        <taxon>Elasmobranchii</taxon>
        <taxon>Galeomorphii</taxon>
        <taxon>Galeoidea</taxon>
        <taxon>Carcharhiniformes</taxon>
        <taxon>Scyliorhinidae</taxon>
        <taxon>Scyliorhinus</taxon>
    </lineage>
</organism>
<evidence type="ECO:0000256" key="6">
    <source>
        <dbReference type="ARBA" id="ARBA00023274"/>
    </source>
</evidence>
<dbReference type="OrthoDB" id="275000at2759"/>
<evidence type="ECO:0000256" key="5">
    <source>
        <dbReference type="ARBA" id="ARBA00023128"/>
    </source>
</evidence>
<evidence type="ECO:0000256" key="4">
    <source>
        <dbReference type="ARBA" id="ARBA00022980"/>
    </source>
</evidence>
<keyword evidence="11" id="KW-1185">Reference proteome</keyword>
<dbReference type="NCBIfam" id="TIGR00059">
    <property type="entry name" value="L17"/>
    <property type="match status" value="1"/>
</dbReference>
<dbReference type="GO" id="GO:0005762">
    <property type="term" value="C:mitochondrial large ribosomal subunit"/>
    <property type="evidence" value="ECO:0007669"/>
    <property type="project" value="TreeGrafter"/>
</dbReference>
<reference evidence="10 11" key="1">
    <citation type="journal article" date="2018" name="Nat. Ecol. Evol.">
        <title>Shark genomes provide insights into elasmobranch evolution and the origin of vertebrates.</title>
        <authorList>
            <person name="Hara Y"/>
            <person name="Yamaguchi K"/>
            <person name="Onimaru K"/>
            <person name="Kadota M"/>
            <person name="Koyanagi M"/>
            <person name="Keeley SD"/>
            <person name="Tatsumi K"/>
            <person name="Tanaka K"/>
            <person name="Motone F"/>
            <person name="Kageyama Y"/>
            <person name="Nozu R"/>
            <person name="Adachi N"/>
            <person name="Nishimura O"/>
            <person name="Nakagawa R"/>
            <person name="Tanegashima C"/>
            <person name="Kiyatake I"/>
            <person name="Matsumoto R"/>
            <person name="Murakumo K"/>
            <person name="Nishida K"/>
            <person name="Terakita A"/>
            <person name="Kuratani S"/>
            <person name="Sato K"/>
            <person name="Hyodo S Kuraku.S."/>
        </authorList>
    </citation>
    <scope>NUCLEOTIDE SEQUENCE [LARGE SCALE GENOMIC DNA]</scope>
</reference>
<evidence type="ECO:0000256" key="2">
    <source>
        <dbReference type="ARBA" id="ARBA00008777"/>
    </source>
</evidence>
<dbReference type="GO" id="GO:0006412">
    <property type="term" value="P:translation"/>
    <property type="evidence" value="ECO:0007669"/>
    <property type="project" value="InterPro"/>
</dbReference>
<evidence type="ECO:0000256" key="7">
    <source>
        <dbReference type="ARBA" id="ARBA00035290"/>
    </source>
</evidence>
<evidence type="ECO:0000313" key="11">
    <source>
        <dbReference type="Proteomes" id="UP000288216"/>
    </source>
</evidence>
<proteinExistence type="inferred from homology"/>
<dbReference type="Pfam" id="PF01196">
    <property type="entry name" value="Ribosomal_L17"/>
    <property type="match status" value="1"/>
</dbReference>
<evidence type="ECO:0000256" key="1">
    <source>
        <dbReference type="ARBA" id="ARBA00004173"/>
    </source>
</evidence>
<keyword evidence="4 9" id="KW-0689">Ribosomal protein</keyword>
<protein>
    <recommendedName>
        <fullName evidence="7">Large ribosomal subunit protein bL17m</fullName>
    </recommendedName>
    <alternativeName>
        <fullName evidence="8">39S ribosomal protein L17, mitochondrial</fullName>
    </alternativeName>
</protein>